<keyword evidence="4" id="KW-0548">Nucleotidyltransferase</keyword>
<evidence type="ECO:0000313" key="13">
    <source>
        <dbReference type="EMBL" id="RHF53630.1"/>
    </source>
</evidence>
<dbReference type="Gene3D" id="3.30.460.10">
    <property type="entry name" value="Beta Polymerase, domain 2"/>
    <property type="match status" value="1"/>
</dbReference>
<evidence type="ECO:0000256" key="10">
    <source>
        <dbReference type="ARBA" id="ARBA00022884"/>
    </source>
</evidence>
<accession>A0A414P0B8</accession>
<comment type="cofactor">
    <cofactor evidence="1">
        <name>Mg(2+)</name>
        <dbReference type="ChEBI" id="CHEBI:18420"/>
    </cofactor>
</comment>
<dbReference type="Proteomes" id="UP000283442">
    <property type="component" value="Unassembled WGS sequence"/>
</dbReference>
<sequence length="423" mass="47423">MTEEAFAKVLRAHGARVFIVGGWVRDALRHVRPHDKDYMVSGIAEADFQQLFPDAQKVGHGFPVYLVSIDGCLSEVAFARKERKEGQGYRGFRVSYDPSVTVEEDLYRRDTTMNSMALELPAKTLIDPYHGACDVEKGIIRAVSPHFMEDPVRALRAARQAAEFGFSIAEQTSRYMHACREELQHEPQERIVAELRRALQAERPSVFFRALERAGILAVTFPELSLLIGKTQPPEYHPEGDAWQHTLLVVDRAASKTANVAARFAALVHDLGKGMTPKAMEPHHYGHEQRGLEQLAAWNRRVTLPKDWLRAGRFLIEQHMRAPLLERPGKIAALLLAIDKQRSVLTLADFNAVIEADHHSLPDYLRHGERLLAAMHGISGKDAPKELRGRAIGQWLAGRQTARLVRELTALRATSRLGDAGTI</sequence>
<feature type="domain" description="HD" evidence="12">
    <location>
        <begin position="242"/>
        <end position="344"/>
    </location>
</feature>
<dbReference type="GO" id="GO:0003723">
    <property type="term" value="F:RNA binding"/>
    <property type="evidence" value="ECO:0007669"/>
    <property type="project" value="UniProtKB-KW"/>
</dbReference>
<dbReference type="PANTHER" id="PTHR47545">
    <property type="entry name" value="MULTIFUNCTIONAL CCA PROTEIN"/>
    <property type="match status" value="1"/>
</dbReference>
<evidence type="ECO:0000256" key="8">
    <source>
        <dbReference type="ARBA" id="ARBA00022840"/>
    </source>
</evidence>
<keyword evidence="10 11" id="KW-0694">RNA-binding</keyword>
<dbReference type="Pfam" id="PF12627">
    <property type="entry name" value="PolyA_pol_RNAbd"/>
    <property type="match status" value="1"/>
</dbReference>
<comment type="caution">
    <text evidence="13">The sequence shown here is derived from an EMBL/GenBank/DDBJ whole genome shotgun (WGS) entry which is preliminary data.</text>
</comment>
<dbReference type="Pfam" id="PF01743">
    <property type="entry name" value="PolyA_pol"/>
    <property type="match status" value="1"/>
</dbReference>
<dbReference type="GO" id="GO:0042245">
    <property type="term" value="P:RNA repair"/>
    <property type="evidence" value="ECO:0007669"/>
    <property type="project" value="UniProtKB-KW"/>
</dbReference>
<dbReference type="GO" id="GO:0046872">
    <property type="term" value="F:metal ion binding"/>
    <property type="evidence" value="ECO:0007669"/>
    <property type="project" value="UniProtKB-KW"/>
</dbReference>
<evidence type="ECO:0000256" key="4">
    <source>
        <dbReference type="ARBA" id="ARBA00022695"/>
    </source>
</evidence>
<evidence type="ECO:0000256" key="11">
    <source>
        <dbReference type="RuleBase" id="RU003953"/>
    </source>
</evidence>
<dbReference type="CDD" id="cd05398">
    <property type="entry name" value="NT_ClassII-CCAase"/>
    <property type="match status" value="1"/>
</dbReference>
<dbReference type="InterPro" id="IPR006674">
    <property type="entry name" value="HD_domain"/>
</dbReference>
<comment type="similarity">
    <text evidence="11">Belongs to the tRNA nucleotidyltransferase/poly(A) polymerase family.</text>
</comment>
<evidence type="ECO:0000313" key="14">
    <source>
        <dbReference type="Proteomes" id="UP000283442"/>
    </source>
</evidence>
<evidence type="ECO:0000256" key="2">
    <source>
        <dbReference type="ARBA" id="ARBA00022679"/>
    </source>
</evidence>
<dbReference type="InterPro" id="IPR043519">
    <property type="entry name" value="NT_sf"/>
</dbReference>
<dbReference type="Pfam" id="PF01966">
    <property type="entry name" value="HD"/>
    <property type="match status" value="1"/>
</dbReference>
<evidence type="ECO:0000256" key="6">
    <source>
        <dbReference type="ARBA" id="ARBA00022741"/>
    </source>
</evidence>
<evidence type="ECO:0000256" key="1">
    <source>
        <dbReference type="ARBA" id="ARBA00001946"/>
    </source>
</evidence>
<keyword evidence="5" id="KW-0479">Metal-binding</keyword>
<dbReference type="GO" id="GO:0005524">
    <property type="term" value="F:ATP binding"/>
    <property type="evidence" value="ECO:0007669"/>
    <property type="project" value="UniProtKB-KW"/>
</dbReference>
<name>A0A414P0B8_9FIRM</name>
<dbReference type="GO" id="GO:0001680">
    <property type="term" value="P:tRNA 3'-terminal CCA addition"/>
    <property type="evidence" value="ECO:0007669"/>
    <property type="project" value="InterPro"/>
</dbReference>
<evidence type="ECO:0000256" key="5">
    <source>
        <dbReference type="ARBA" id="ARBA00022723"/>
    </source>
</evidence>
<dbReference type="Gene3D" id="1.10.3090.10">
    <property type="entry name" value="cca-adding enzyme, domain 2"/>
    <property type="match status" value="1"/>
</dbReference>
<dbReference type="SUPFAM" id="SSF81891">
    <property type="entry name" value="Poly A polymerase C-terminal region-like"/>
    <property type="match status" value="1"/>
</dbReference>
<organism evidence="13 14">
    <name type="scientific">Mitsuokella multacida</name>
    <dbReference type="NCBI Taxonomy" id="52226"/>
    <lineage>
        <taxon>Bacteria</taxon>
        <taxon>Bacillati</taxon>
        <taxon>Bacillota</taxon>
        <taxon>Negativicutes</taxon>
        <taxon>Selenomonadales</taxon>
        <taxon>Selenomonadaceae</taxon>
        <taxon>Mitsuokella</taxon>
    </lineage>
</organism>
<reference evidence="13 14" key="1">
    <citation type="submission" date="2018-08" db="EMBL/GenBank/DDBJ databases">
        <title>A genome reference for cultivated species of the human gut microbiota.</title>
        <authorList>
            <person name="Zou Y."/>
            <person name="Xue W."/>
            <person name="Luo G."/>
        </authorList>
    </citation>
    <scope>NUCLEOTIDE SEQUENCE [LARGE SCALE GENOMIC DNA]</scope>
    <source>
        <strain evidence="13 14">AM25-21AC</strain>
    </source>
</reference>
<keyword evidence="7" id="KW-0692">RNA repair</keyword>
<keyword evidence="8" id="KW-0067">ATP-binding</keyword>
<dbReference type="InterPro" id="IPR032828">
    <property type="entry name" value="PolyA_RNA-bd"/>
</dbReference>
<evidence type="ECO:0000256" key="7">
    <source>
        <dbReference type="ARBA" id="ARBA00022800"/>
    </source>
</evidence>
<evidence type="ECO:0000256" key="9">
    <source>
        <dbReference type="ARBA" id="ARBA00022842"/>
    </source>
</evidence>
<dbReference type="PIRSF" id="PIRSF000813">
    <property type="entry name" value="CCA_bact"/>
    <property type="match status" value="1"/>
</dbReference>
<dbReference type="GO" id="GO:0004810">
    <property type="term" value="F:CCA tRNA nucleotidyltransferase activity"/>
    <property type="evidence" value="ECO:0007669"/>
    <property type="project" value="InterPro"/>
</dbReference>
<evidence type="ECO:0000256" key="3">
    <source>
        <dbReference type="ARBA" id="ARBA00022694"/>
    </source>
</evidence>
<dbReference type="OrthoDB" id="9805698at2"/>
<dbReference type="AlphaFoldDB" id="A0A414P0B8"/>
<dbReference type="InterPro" id="IPR002646">
    <property type="entry name" value="PolA_pol_head_dom"/>
</dbReference>
<evidence type="ECO:0000259" key="12">
    <source>
        <dbReference type="PROSITE" id="PS51831"/>
    </source>
</evidence>
<keyword evidence="2 11" id="KW-0808">Transferase</keyword>
<dbReference type="RefSeq" id="WP_118174789.1">
    <property type="nucleotide sequence ID" value="NZ_QRHE01000001.1"/>
</dbReference>
<dbReference type="EMBL" id="QRHE01000001">
    <property type="protein sequence ID" value="RHF53630.1"/>
    <property type="molecule type" value="Genomic_DNA"/>
</dbReference>
<gene>
    <name evidence="13" type="ORF">DW674_01885</name>
</gene>
<dbReference type="InterPro" id="IPR050124">
    <property type="entry name" value="tRNA_CCA-adding_enzyme"/>
</dbReference>
<keyword evidence="9" id="KW-0460">Magnesium</keyword>
<keyword evidence="6" id="KW-0547">Nucleotide-binding</keyword>
<dbReference type="SUPFAM" id="SSF81301">
    <property type="entry name" value="Nucleotidyltransferase"/>
    <property type="match status" value="1"/>
</dbReference>
<proteinExistence type="inferred from homology"/>
<keyword evidence="3" id="KW-0819">tRNA processing</keyword>
<dbReference type="PROSITE" id="PS51831">
    <property type="entry name" value="HD"/>
    <property type="match status" value="1"/>
</dbReference>
<dbReference type="PANTHER" id="PTHR47545:SF1">
    <property type="entry name" value="MULTIFUNCTIONAL CCA PROTEIN"/>
    <property type="match status" value="1"/>
</dbReference>
<dbReference type="InterPro" id="IPR012006">
    <property type="entry name" value="CCA_bact"/>
</dbReference>
<protein>
    <submittedName>
        <fullName evidence="13">HD domain-containing protein</fullName>
    </submittedName>
</protein>